<keyword evidence="2" id="KW-1185">Reference proteome</keyword>
<dbReference type="EMBL" id="AP024828">
    <property type="protein sequence ID" value="BCZ24745.1"/>
    <property type="molecule type" value="Genomic_DNA"/>
</dbReference>
<reference evidence="1 2" key="1">
    <citation type="submission" date="2021-07" db="EMBL/GenBank/DDBJ databases">
        <title>Complete genome sequence of nontuberculous Mycobacterium sp. TY59.</title>
        <authorList>
            <person name="Fukushima K."/>
        </authorList>
    </citation>
    <scope>NUCLEOTIDE SEQUENCE [LARGE SCALE GENOMIC DNA]</scope>
    <source>
        <strain evidence="1 2">TY59</strain>
    </source>
</reference>
<protein>
    <submittedName>
        <fullName evidence="1">Uncharacterized protein</fullName>
    </submittedName>
</protein>
<dbReference type="RefSeq" id="WP_221043172.1">
    <property type="nucleotide sequence ID" value="NZ_AP024828.1"/>
</dbReference>
<proteinExistence type="predicted"/>
<dbReference type="Proteomes" id="UP000826012">
    <property type="component" value="Chromosome"/>
</dbReference>
<organism evidence="1 2">
    <name type="scientific">Mycobacterium senriense</name>
    <dbReference type="NCBI Taxonomy" id="2775496"/>
    <lineage>
        <taxon>Bacteria</taxon>
        <taxon>Bacillati</taxon>
        <taxon>Actinomycetota</taxon>
        <taxon>Actinomycetes</taxon>
        <taxon>Mycobacteriales</taxon>
        <taxon>Mycobacteriaceae</taxon>
        <taxon>Mycobacterium</taxon>
        <taxon>Mycobacterium avium complex (MAC)</taxon>
    </lineage>
</organism>
<sequence length="186" mass="20407">MSLTQLESQIDDLRKQAERIQSRWASTTDRLDADRTLTDIGKRAKLDTEHAQVSAKLIDLRKKENELITAKRQSLEKRLFGLSSVASTDPSQLIAYRDAQDRAARLAQSDDAAELFASAMRSDDATLAAAILARALANGWNGIVTEYVKQHPAAAEDLIDLAQLQQYDSFGAGLSYATIGPSLGRM</sequence>
<evidence type="ECO:0000313" key="2">
    <source>
        <dbReference type="Proteomes" id="UP000826012"/>
    </source>
</evidence>
<accession>A0ABN6ILJ5</accession>
<reference evidence="1 2" key="2">
    <citation type="submission" date="2021-07" db="EMBL/GenBank/DDBJ databases">
        <authorList>
            <person name="Matsumoto Y."/>
            <person name="Motooka D."/>
            <person name="Nakamura S."/>
        </authorList>
    </citation>
    <scope>NUCLEOTIDE SEQUENCE [LARGE SCALE GENOMIC DNA]</scope>
    <source>
        <strain evidence="1 2">TY59</strain>
    </source>
</reference>
<gene>
    <name evidence="1" type="ORF">MTY59_46000</name>
</gene>
<name>A0ABN6ILJ5_9MYCO</name>
<evidence type="ECO:0000313" key="1">
    <source>
        <dbReference type="EMBL" id="BCZ24745.1"/>
    </source>
</evidence>